<sequence length="113" mass="12573">MAAVQHRIDPMHAQSEFLSSLQRQSQHAFQRSGVVLQGEADWQESILSAFLQTQTTQRWFCVGDWSFESAFCVGMKQGNRLLGRECDVLLFDARKEFDANSFTAAIGSLVGGG</sequence>
<dbReference type="Gene3D" id="3.40.50.11040">
    <property type="match status" value="1"/>
</dbReference>
<accession>A0A227JJ19</accession>
<dbReference type="EMBL" id="NIXT01000104">
    <property type="protein sequence ID" value="OXE34217.1"/>
    <property type="molecule type" value="Genomic_DNA"/>
</dbReference>
<name>A0A227JJ19_VIBPH</name>
<proteinExistence type="predicted"/>
<comment type="caution">
    <text evidence="2">The sequence shown here is derived from an EMBL/GenBank/DDBJ whole genome shotgun (WGS) entry which is preliminary data.</text>
</comment>
<gene>
    <name evidence="2" type="ORF">CA163_03435</name>
</gene>
<protein>
    <recommendedName>
        <fullName evidence="1">TmcA/NAT10 N-terminal domain-containing protein</fullName>
    </recommendedName>
</protein>
<dbReference type="InterPro" id="IPR013562">
    <property type="entry name" value="TmcA/NAT10_N"/>
</dbReference>
<evidence type="ECO:0000259" key="1">
    <source>
        <dbReference type="Pfam" id="PF08351"/>
    </source>
</evidence>
<feature type="domain" description="TmcA/NAT10 N-terminal" evidence="1">
    <location>
        <begin position="15"/>
        <end position="113"/>
    </location>
</feature>
<organism evidence="2 3">
    <name type="scientific">Vibrio parahaemolyticus</name>
    <dbReference type="NCBI Taxonomy" id="670"/>
    <lineage>
        <taxon>Bacteria</taxon>
        <taxon>Pseudomonadati</taxon>
        <taxon>Pseudomonadota</taxon>
        <taxon>Gammaproteobacteria</taxon>
        <taxon>Vibrionales</taxon>
        <taxon>Vibrionaceae</taxon>
        <taxon>Vibrio</taxon>
    </lineage>
</organism>
<evidence type="ECO:0000313" key="3">
    <source>
        <dbReference type="Proteomes" id="UP000214596"/>
    </source>
</evidence>
<dbReference type="Proteomes" id="UP000214596">
    <property type="component" value="Unassembled WGS sequence"/>
</dbReference>
<reference evidence="2 3" key="1">
    <citation type="journal article" date="2017" name="Appl. Environ. Microbiol.">
        <title>Parallel evolution of two clades of a major Atlantic endemic Vibrio parahaemolyticus pathogen lineage by independent acquisition of related pathogenicity islands.</title>
        <authorList>
            <person name="Xu F."/>
            <person name="Gonzalez-Escalona N."/>
            <person name="Drees K.P."/>
            <person name="Sebra R.P."/>
            <person name="Cooper V.S."/>
            <person name="Jones S.H."/>
            <person name="Whistler C.A."/>
        </authorList>
    </citation>
    <scope>NUCLEOTIDE SEQUENCE [LARGE SCALE GENOMIC DNA]</scope>
    <source>
        <strain evidence="2 3">MAVP-3</strain>
    </source>
</reference>
<feature type="non-terminal residue" evidence="2">
    <location>
        <position position="113"/>
    </location>
</feature>
<dbReference type="AlphaFoldDB" id="A0A227JJ19"/>
<dbReference type="Pfam" id="PF08351">
    <property type="entry name" value="TmcA_N"/>
    <property type="match status" value="1"/>
</dbReference>
<evidence type="ECO:0000313" key="2">
    <source>
        <dbReference type="EMBL" id="OXE34217.1"/>
    </source>
</evidence>